<protein>
    <submittedName>
        <fullName evidence="1">Uncharacterized protein</fullName>
    </submittedName>
</protein>
<evidence type="ECO:0000313" key="1">
    <source>
        <dbReference type="EMBL" id="KAK2171139.1"/>
    </source>
</evidence>
<dbReference type="GO" id="GO:0005737">
    <property type="term" value="C:cytoplasm"/>
    <property type="evidence" value="ECO:0007669"/>
    <property type="project" value="TreeGrafter"/>
</dbReference>
<comment type="caution">
    <text evidence="1">The sequence shown here is derived from an EMBL/GenBank/DDBJ whole genome shotgun (WGS) entry which is preliminary data.</text>
</comment>
<dbReference type="EMBL" id="JAODUO010001099">
    <property type="protein sequence ID" value="KAK2171139.1"/>
    <property type="molecule type" value="Genomic_DNA"/>
</dbReference>
<dbReference type="Proteomes" id="UP001209878">
    <property type="component" value="Unassembled WGS sequence"/>
</dbReference>
<evidence type="ECO:0000313" key="2">
    <source>
        <dbReference type="Proteomes" id="UP001209878"/>
    </source>
</evidence>
<accession>A0AAD9KGB5</accession>
<proteinExistence type="predicted"/>
<dbReference type="AlphaFoldDB" id="A0AAD9KGB5"/>
<dbReference type="PANTHER" id="PTHR16155">
    <property type="entry name" value="DED DOMAIN-CONTAINING PROTEIN"/>
    <property type="match status" value="1"/>
</dbReference>
<reference evidence="1" key="1">
    <citation type="journal article" date="2023" name="Mol. Biol. Evol.">
        <title>Third-Generation Sequencing Reveals the Adaptive Role of the Epigenome in Three Deep-Sea Polychaetes.</title>
        <authorList>
            <person name="Perez M."/>
            <person name="Aroh O."/>
            <person name="Sun Y."/>
            <person name="Lan Y."/>
            <person name="Juniper S.K."/>
            <person name="Young C.R."/>
            <person name="Angers B."/>
            <person name="Qian P.Y."/>
        </authorList>
    </citation>
    <scope>NUCLEOTIDE SEQUENCE</scope>
    <source>
        <strain evidence="1">R07B-5</strain>
    </source>
</reference>
<sequence>MQNDLNNAVREELEGLQEGPVHVRRVRLFHQPGCGGKTTAMQTLWEFRKKYRCVVVKNVTRQTANQILTLYQHDDVSPLPVLLLLDNVDEEKVASLIDELDAKSTRI</sequence>
<gene>
    <name evidence="1" type="ORF">NP493_1099g00015</name>
</gene>
<dbReference type="PANTHER" id="PTHR16155:SF19">
    <property type="entry name" value="DED DOMAIN-CONTAINING PROTEIN"/>
    <property type="match status" value="1"/>
</dbReference>
<name>A0AAD9KGB5_RIDPI</name>
<keyword evidence="2" id="KW-1185">Reference proteome</keyword>
<organism evidence="1 2">
    <name type="scientific">Ridgeia piscesae</name>
    <name type="common">Tubeworm</name>
    <dbReference type="NCBI Taxonomy" id="27915"/>
    <lineage>
        <taxon>Eukaryota</taxon>
        <taxon>Metazoa</taxon>
        <taxon>Spiralia</taxon>
        <taxon>Lophotrochozoa</taxon>
        <taxon>Annelida</taxon>
        <taxon>Polychaeta</taxon>
        <taxon>Sedentaria</taxon>
        <taxon>Canalipalpata</taxon>
        <taxon>Sabellida</taxon>
        <taxon>Siboglinidae</taxon>
        <taxon>Ridgeia</taxon>
    </lineage>
</organism>